<organism evidence="1">
    <name type="scientific">hydrothermal vent metagenome</name>
    <dbReference type="NCBI Taxonomy" id="652676"/>
    <lineage>
        <taxon>unclassified sequences</taxon>
        <taxon>metagenomes</taxon>
        <taxon>ecological metagenomes</taxon>
    </lineage>
</organism>
<evidence type="ECO:0000313" key="1">
    <source>
        <dbReference type="EMBL" id="VAW04519.1"/>
    </source>
</evidence>
<gene>
    <name evidence="1" type="ORF">MNBD_ALPHA05-2162</name>
</gene>
<reference evidence="1" key="1">
    <citation type="submission" date="2018-06" db="EMBL/GenBank/DDBJ databases">
        <authorList>
            <person name="Zhirakovskaya E."/>
        </authorList>
    </citation>
    <scope>NUCLEOTIDE SEQUENCE</scope>
</reference>
<dbReference type="AlphaFoldDB" id="A0A3B0SVW3"/>
<name>A0A3B0SVW3_9ZZZZ</name>
<accession>A0A3B0SVW3</accession>
<protein>
    <submittedName>
        <fullName evidence="1">Uncharacterized protein</fullName>
    </submittedName>
</protein>
<sequence length="28" mass="3333">MKIRNDWFGLIRDIPVESKYLKGVLANR</sequence>
<feature type="non-terminal residue" evidence="1">
    <location>
        <position position="28"/>
    </location>
</feature>
<proteinExistence type="predicted"/>
<dbReference type="EMBL" id="UOEH01000437">
    <property type="protein sequence ID" value="VAW04519.1"/>
    <property type="molecule type" value="Genomic_DNA"/>
</dbReference>